<proteinExistence type="predicted"/>
<reference evidence="1" key="1">
    <citation type="submission" date="2020-06" db="EMBL/GenBank/DDBJ databases">
        <authorList>
            <consortium name="Plant Systems Biology data submission"/>
        </authorList>
    </citation>
    <scope>NUCLEOTIDE SEQUENCE</scope>
    <source>
        <strain evidence="1">D6</strain>
    </source>
</reference>
<keyword evidence="2" id="KW-1185">Reference proteome</keyword>
<protein>
    <submittedName>
        <fullName evidence="1">Uncharacterized protein</fullName>
    </submittedName>
</protein>
<organism evidence="1 2">
    <name type="scientific">Seminavis robusta</name>
    <dbReference type="NCBI Taxonomy" id="568900"/>
    <lineage>
        <taxon>Eukaryota</taxon>
        <taxon>Sar</taxon>
        <taxon>Stramenopiles</taxon>
        <taxon>Ochrophyta</taxon>
        <taxon>Bacillariophyta</taxon>
        <taxon>Bacillariophyceae</taxon>
        <taxon>Bacillariophycidae</taxon>
        <taxon>Naviculales</taxon>
        <taxon>Naviculaceae</taxon>
        <taxon>Seminavis</taxon>
    </lineage>
</organism>
<evidence type="ECO:0000313" key="2">
    <source>
        <dbReference type="Proteomes" id="UP001153069"/>
    </source>
</evidence>
<sequence>MVIHIGPSKTGTSTIQRETIAMEPFLAKDNFVYIGKFADRKFRQPTHAPVLLNHDRCFQEAATAWKQNHTSHFNETPCWKDRVSGIMKYYHKNTSIILSDEGYSYKSRFDNRTFYQLLSVAFEDWNVVVVPAYRRYAEWLLSASKEVNRKGCLGPKAPWKHNKGRPCMDLWKMTDRDRKSTEFGASYYKNLDASLPAWRESGFRIALLDFHGEEHLTCNLFCNLIPNTPNTCKECRKRPPNRLNAQSSSFTAYNDILFAAEEQGVLPDSMLQKTRYEATMELTHYHSTILGKGLKDLPLICPKPAHLDQLLNKSLAFEKMVMPTAYYLELQEVHRAAFWEIANEKKEFCSVDAKMLLNGKTSWREVQKAMKKSKEWPTSYY</sequence>
<comment type="caution">
    <text evidence="1">The sequence shown here is derived from an EMBL/GenBank/DDBJ whole genome shotgun (WGS) entry which is preliminary data.</text>
</comment>
<accession>A0A9N8HUM8</accession>
<dbReference type="AlphaFoldDB" id="A0A9N8HUM8"/>
<evidence type="ECO:0000313" key="1">
    <source>
        <dbReference type="EMBL" id="CAB9526107.1"/>
    </source>
</evidence>
<name>A0A9N8HUM8_9STRA</name>
<dbReference type="Proteomes" id="UP001153069">
    <property type="component" value="Unassembled WGS sequence"/>
</dbReference>
<dbReference type="OrthoDB" id="49553at2759"/>
<gene>
    <name evidence="1" type="ORF">SEMRO_1778_G297000.1</name>
</gene>
<dbReference type="EMBL" id="CAICTM010001776">
    <property type="protein sequence ID" value="CAB9526107.1"/>
    <property type="molecule type" value="Genomic_DNA"/>
</dbReference>